<dbReference type="EMBL" id="CP051672">
    <property type="protein sequence ID" value="QJE31007.1"/>
    <property type="molecule type" value="Genomic_DNA"/>
</dbReference>
<dbReference type="InterPro" id="IPR012480">
    <property type="entry name" value="Hepar_II_III_C"/>
</dbReference>
<sequence length="626" mass="72974">MKTRPYLYEERNLLKNAASFKKVKSSLVMRQKWIPYPDYTDRIGWNQLLGHYKEEYIRRGETYLNYEWKIIKATDYLEYERSGDQTVMEIPFGKNNKALSDLFMAEMAEGEGRFIDQIINGVFYCCEMTSWSFSAHLWMQKEGGYLPNYQERLIEMGCGNLASLLAYIYYYLKPSFDKVNLLIAKRLRHELQVRILDPYMNEQYHWMAFNLFPGNSVNNWNPWNNFHVLQCFFLLENKRDRLAKAVYKTMTSVDHYINYIYDDGACEEGTFYWGYAAGKLYDYLQILYDGTSGAISIFDQPIIRNMGEYIVNSYVGNGWVVNFADATAKERVDEDLIFRYGKAVKSSIMTRFAVHIKQLSTLDTAPSGDIFRLFQTLLYQKELEKVDGLYETSVYSWYPKTEFCYMSNKNGFFVAAKGGYNKESHNHNDVGTFSLYQNTTPIFLDVGVGTYTRKTFSPERYSIWTMQSDYHNLPAINGISQCFGANYKATEVKFEPKYMFFSANIATAYPSKANVKKWIRSYRLKKDSLEIEDSFLLSKASEPNRIYFLTWGNVDISVPGAITIVVKEEKVLLSYANELLVPSVETISINDPRLFNVWGKQIHRISLCAREQTLSGVYFYKVTPMK</sequence>
<proteinExistence type="predicted"/>
<dbReference type="Gene3D" id="2.70.98.70">
    <property type="match status" value="1"/>
</dbReference>
<dbReference type="Gene3D" id="1.50.10.100">
    <property type="entry name" value="Chondroitin AC/alginate lyase"/>
    <property type="match status" value="1"/>
</dbReference>
<evidence type="ECO:0000313" key="4">
    <source>
        <dbReference type="Proteomes" id="UP000501982"/>
    </source>
</evidence>
<comment type="subcellular location">
    <subcellularLocation>
        <location evidence="1">Cell envelope</location>
    </subcellularLocation>
</comment>
<dbReference type="AlphaFoldDB" id="A0A7L5EIK4"/>
<evidence type="ECO:0000313" key="3">
    <source>
        <dbReference type="EMBL" id="QJE31007.1"/>
    </source>
</evidence>
<dbReference type="RefSeq" id="WP_170106525.1">
    <property type="nucleotide sequence ID" value="NZ_CP051672.1"/>
</dbReference>
<evidence type="ECO:0000256" key="1">
    <source>
        <dbReference type="ARBA" id="ARBA00004196"/>
    </source>
</evidence>
<gene>
    <name evidence="3" type="ORF">HHO38_02670</name>
</gene>
<dbReference type="Proteomes" id="UP000501982">
    <property type="component" value="Chromosome"/>
</dbReference>
<reference evidence="3 4" key="1">
    <citation type="submission" date="2020-04" db="EMBL/GenBank/DDBJ databases">
        <title>Complete Genomes and Methylome analysis of CBBP consortium that reverse antibiotic-induced susceptibility to vancomycin-resistant Enterococcus faecium infection.</title>
        <authorList>
            <person name="Fomenkov A."/>
            <person name="Zhang Z."/>
            <person name="Pamer E."/>
            <person name="Roberts R.J."/>
        </authorList>
    </citation>
    <scope>NUCLEOTIDE SEQUENCE [LARGE SCALE GENOMIC DNA]</scope>
    <source>
        <strain evidence="4">CBBP</strain>
    </source>
</reference>
<dbReference type="Pfam" id="PF07940">
    <property type="entry name" value="Hepar_II_III_C"/>
    <property type="match status" value="1"/>
</dbReference>
<dbReference type="GO" id="GO:0016829">
    <property type="term" value="F:lyase activity"/>
    <property type="evidence" value="ECO:0007669"/>
    <property type="project" value="InterPro"/>
</dbReference>
<feature type="domain" description="Heparinase II/III-like C-terminal" evidence="2">
    <location>
        <begin position="397"/>
        <end position="557"/>
    </location>
</feature>
<evidence type="ECO:0000259" key="2">
    <source>
        <dbReference type="Pfam" id="PF07940"/>
    </source>
</evidence>
<organism evidence="3 4">
    <name type="scientific">Parabacteroides distasonis</name>
    <dbReference type="NCBI Taxonomy" id="823"/>
    <lineage>
        <taxon>Bacteria</taxon>
        <taxon>Pseudomonadati</taxon>
        <taxon>Bacteroidota</taxon>
        <taxon>Bacteroidia</taxon>
        <taxon>Bacteroidales</taxon>
        <taxon>Tannerellaceae</taxon>
        <taxon>Parabacteroides</taxon>
    </lineage>
</organism>
<protein>
    <submittedName>
        <fullName evidence="3">Heparinase</fullName>
    </submittedName>
</protein>
<name>A0A7L5EIK4_PARDI</name>
<dbReference type="GO" id="GO:0030313">
    <property type="term" value="C:cell envelope"/>
    <property type="evidence" value="ECO:0007669"/>
    <property type="project" value="UniProtKB-SubCell"/>
</dbReference>
<dbReference type="SUPFAM" id="SSF48230">
    <property type="entry name" value="Chondroitin AC/alginate lyase"/>
    <property type="match status" value="1"/>
</dbReference>
<dbReference type="InterPro" id="IPR008929">
    <property type="entry name" value="Chondroitin_lyas"/>
</dbReference>
<accession>A0A7L5EIK4</accession>